<gene>
    <name evidence="9" type="primary">malG</name>
    <name evidence="9" type="ordered locus">ATP_00161</name>
</gene>
<accession>B3R0I4</accession>
<evidence type="ECO:0000256" key="5">
    <source>
        <dbReference type="ARBA" id="ARBA00022989"/>
    </source>
</evidence>
<evidence type="ECO:0000259" key="8">
    <source>
        <dbReference type="PROSITE" id="PS50928"/>
    </source>
</evidence>
<evidence type="ECO:0000256" key="2">
    <source>
        <dbReference type="ARBA" id="ARBA00022448"/>
    </source>
</evidence>
<comment type="subcellular location">
    <subcellularLocation>
        <location evidence="1">Cell membrane</location>
        <topology evidence="1">Multi-pass membrane protein</topology>
    </subcellularLocation>
</comment>
<feature type="transmembrane region" description="Helical" evidence="7">
    <location>
        <begin position="30"/>
        <end position="56"/>
    </location>
</feature>
<evidence type="ECO:0000256" key="6">
    <source>
        <dbReference type="ARBA" id="ARBA00023136"/>
    </source>
</evidence>
<dbReference type="InterPro" id="IPR035906">
    <property type="entry name" value="MetI-like_sf"/>
</dbReference>
<evidence type="ECO:0000256" key="1">
    <source>
        <dbReference type="ARBA" id="ARBA00004651"/>
    </source>
</evidence>
<dbReference type="AlphaFoldDB" id="B3R0I4"/>
<keyword evidence="9" id="KW-0762">Sugar transport</keyword>
<evidence type="ECO:0000256" key="4">
    <source>
        <dbReference type="ARBA" id="ARBA00022692"/>
    </source>
</evidence>
<reference evidence="9 10" key="1">
    <citation type="journal article" date="2008" name="BMC Genomics">
        <title>The linear chromosome of the plant-pathogenic mycoplasma 'Candidatus Phytoplasma mali'.</title>
        <authorList>
            <person name="Kube M."/>
            <person name="Schneider B."/>
            <person name="Kuhl H."/>
            <person name="Dandekar T."/>
            <person name="Heitmann K."/>
            <person name="Migdoll A.M."/>
            <person name="Reinhardt R."/>
            <person name="Seemueller E."/>
        </authorList>
    </citation>
    <scope>NUCLEOTIDE SEQUENCE [LARGE SCALE GENOMIC DNA]</scope>
    <source>
        <strain evidence="9 10">AT</strain>
    </source>
</reference>
<dbReference type="CDD" id="cd06261">
    <property type="entry name" value="TM_PBP2"/>
    <property type="match status" value="1"/>
</dbReference>
<dbReference type="EMBL" id="CU469464">
    <property type="protein sequence ID" value="CAP18348.1"/>
    <property type="molecule type" value="Genomic_DNA"/>
</dbReference>
<dbReference type="STRING" id="37692.ATP_00161"/>
<dbReference type="HOGENOM" id="CLU_016047_1_1_14"/>
<feature type="domain" description="ABC transmembrane type-1" evidence="8">
    <location>
        <begin position="97"/>
        <end position="294"/>
    </location>
</feature>
<proteinExistence type="predicted"/>
<dbReference type="SUPFAM" id="SSF161098">
    <property type="entry name" value="MetI-like"/>
    <property type="match status" value="1"/>
</dbReference>
<keyword evidence="3" id="KW-1003">Cell membrane</keyword>
<keyword evidence="4 7" id="KW-0812">Transmembrane</keyword>
<sequence length="309" mass="36263">MYCYTRALLYFKNIFNFCLQKIKKIKIIEIFICIFKYIFLVLCAIFLVFPFVFMIICTLKSDQDILSSNFSFPPKEITFKNFYRVLDFKEINLFEYFLNTVKMVFFSTLLGTFISIITAFCFSILKFKSKKTLYTLLFLGMIINNESLLLTNFRTVTSLKMTDTGDGSTIIGGVYLAMILPFLVDIFHIFLLIENSKKVPRELYYASKIDGTNDWNYLWKIWVPILKPTIVTTIIFRSIAAWNSYMWPELVGGKLLTNKVRRFFYHEAENLTMNLQMTISFLVILPLILIFLFFKKYIITGELQSGIKG</sequence>
<dbReference type="eggNOG" id="COG0395">
    <property type="taxonomic scope" value="Bacteria"/>
</dbReference>
<evidence type="ECO:0000256" key="7">
    <source>
        <dbReference type="SAM" id="Phobius"/>
    </source>
</evidence>
<name>B3R0I4_PHYMT</name>
<feature type="transmembrane region" description="Helical" evidence="7">
    <location>
        <begin position="132"/>
        <end position="150"/>
    </location>
</feature>
<dbReference type="GO" id="GO:0005886">
    <property type="term" value="C:plasma membrane"/>
    <property type="evidence" value="ECO:0007669"/>
    <property type="project" value="UniProtKB-SubCell"/>
</dbReference>
<feature type="transmembrane region" description="Helical" evidence="7">
    <location>
        <begin position="275"/>
        <end position="294"/>
    </location>
</feature>
<keyword evidence="5 7" id="KW-1133">Transmembrane helix</keyword>
<dbReference type="KEGG" id="pml:ATP_00161"/>
<evidence type="ECO:0000313" key="9">
    <source>
        <dbReference type="EMBL" id="CAP18348.1"/>
    </source>
</evidence>
<dbReference type="GO" id="GO:0055085">
    <property type="term" value="P:transmembrane transport"/>
    <property type="evidence" value="ECO:0007669"/>
    <property type="project" value="InterPro"/>
</dbReference>
<dbReference type="PANTHER" id="PTHR43744">
    <property type="entry name" value="ABC TRANSPORTER PERMEASE PROTEIN MG189-RELATED-RELATED"/>
    <property type="match status" value="1"/>
</dbReference>
<feature type="transmembrane region" description="Helical" evidence="7">
    <location>
        <begin position="225"/>
        <end position="245"/>
    </location>
</feature>
<evidence type="ECO:0000313" key="10">
    <source>
        <dbReference type="Proteomes" id="UP000002020"/>
    </source>
</evidence>
<dbReference type="Proteomes" id="UP000002020">
    <property type="component" value="Chromosome"/>
</dbReference>
<evidence type="ECO:0000256" key="3">
    <source>
        <dbReference type="ARBA" id="ARBA00022475"/>
    </source>
</evidence>
<dbReference type="PROSITE" id="PS50928">
    <property type="entry name" value="ABC_TM1"/>
    <property type="match status" value="1"/>
</dbReference>
<protein>
    <submittedName>
        <fullName evidence="9">ABC-type sugar transport system (Probably encoding FT maltose/maltodextrin transporter subunit, also similar to UgpE), permease component II</fullName>
    </submittedName>
</protein>
<keyword evidence="2" id="KW-0813">Transport</keyword>
<feature type="transmembrane region" description="Helical" evidence="7">
    <location>
        <begin position="103"/>
        <end position="125"/>
    </location>
</feature>
<organism evidence="10">
    <name type="scientific">Phytoplasma mali (strain AT)</name>
    <dbReference type="NCBI Taxonomy" id="482235"/>
    <lineage>
        <taxon>Bacteria</taxon>
        <taxon>Bacillati</taxon>
        <taxon>Mycoplasmatota</taxon>
        <taxon>Mollicutes</taxon>
        <taxon>Acholeplasmatales</taxon>
        <taxon>Acholeplasmataceae</taxon>
        <taxon>Candidatus Phytoplasma</taxon>
        <taxon>16SrX (Apple proliferation group)</taxon>
    </lineage>
</organism>
<keyword evidence="6 7" id="KW-0472">Membrane</keyword>
<feature type="transmembrane region" description="Helical" evidence="7">
    <location>
        <begin position="170"/>
        <end position="193"/>
    </location>
</feature>
<dbReference type="InterPro" id="IPR000515">
    <property type="entry name" value="MetI-like"/>
</dbReference>
<keyword evidence="10" id="KW-1185">Reference proteome</keyword>
<dbReference type="PANTHER" id="PTHR43744:SF12">
    <property type="entry name" value="ABC TRANSPORTER PERMEASE PROTEIN MG189-RELATED"/>
    <property type="match status" value="1"/>
</dbReference>
<dbReference type="Gene3D" id="1.10.3720.10">
    <property type="entry name" value="MetI-like"/>
    <property type="match status" value="1"/>
</dbReference>